<organism evidence="8 9">
    <name type="scientific">Streptomyces caatingaensis</name>
    <dbReference type="NCBI Taxonomy" id="1678637"/>
    <lineage>
        <taxon>Bacteria</taxon>
        <taxon>Bacillati</taxon>
        <taxon>Actinomycetota</taxon>
        <taxon>Actinomycetes</taxon>
        <taxon>Kitasatosporales</taxon>
        <taxon>Streptomycetaceae</taxon>
        <taxon>Streptomyces</taxon>
    </lineage>
</organism>
<dbReference type="CDD" id="cd06173">
    <property type="entry name" value="MFS_MefA_like"/>
    <property type="match status" value="1"/>
</dbReference>
<dbReference type="EMBL" id="LFXA01000013">
    <property type="protein sequence ID" value="KNB50763.1"/>
    <property type="molecule type" value="Genomic_DNA"/>
</dbReference>
<dbReference type="PANTHER" id="PTHR23513:SF6">
    <property type="entry name" value="MAJOR FACILITATOR SUPERFAMILY ASSOCIATED DOMAIN-CONTAINING PROTEIN"/>
    <property type="match status" value="1"/>
</dbReference>
<evidence type="ECO:0000313" key="9">
    <source>
        <dbReference type="Proteomes" id="UP000037288"/>
    </source>
</evidence>
<dbReference type="STRING" id="1678637.AC230_20105"/>
<feature type="domain" description="Major facilitator superfamily (MFS) profile" evidence="7">
    <location>
        <begin position="12"/>
        <end position="405"/>
    </location>
</feature>
<evidence type="ECO:0000259" key="7">
    <source>
        <dbReference type="PROSITE" id="PS50850"/>
    </source>
</evidence>
<feature type="transmembrane region" description="Helical" evidence="6">
    <location>
        <begin position="227"/>
        <end position="249"/>
    </location>
</feature>
<sequence>MRAVSVADGSRNSVVLLVFTAVTNLADGITKIALPLLATRLTSSPLAVSAVSLALTLPWLLTALHIGALVDRADRRRLLWLADGVRLLAVGVLGVLTAAGRGGITALVLAALALGVAEVVALTSAAALVPALVPRDRRARVNAWIAGAETAANEFGGPFLGGLLFAAGAAVALGAAWTAYLGATCLLLLLVGRFRAVPRHVPGGAPGVHGQIGEGLRHLWRHPLLRVMSLTLTVLCAGWGAWTALMPLVATGRMGLSAREYGVVVSALGCGGLAGAFAAGAVNRLLGRRRALLADLVTTFAMLAVPALTSSLWAVAAAAFLGGAGGTLWTVNARLIGQNLVPEDMAGRYNGAYRLLSWGAMPVGAGLVGVLAQWLGDRVAFLFFAGGVLATVPVFWRTVTVEAVREAT</sequence>
<dbReference type="PANTHER" id="PTHR23513">
    <property type="entry name" value="INTEGRAL MEMBRANE EFFLUX PROTEIN-RELATED"/>
    <property type="match status" value="1"/>
</dbReference>
<feature type="transmembrane region" description="Helical" evidence="6">
    <location>
        <begin position="104"/>
        <end position="129"/>
    </location>
</feature>
<feature type="transmembrane region" description="Helical" evidence="6">
    <location>
        <begin position="261"/>
        <end position="279"/>
    </location>
</feature>
<dbReference type="GO" id="GO:0022857">
    <property type="term" value="F:transmembrane transporter activity"/>
    <property type="evidence" value="ECO:0007669"/>
    <property type="project" value="InterPro"/>
</dbReference>
<reference evidence="9" key="1">
    <citation type="submission" date="2015-07" db="EMBL/GenBank/DDBJ databases">
        <title>Draft genome sequence of Streptomyces sp. CMAA 1322, a bacterium isolated from Caatinga biome, from dry forest semiarid of Brazil.</title>
        <authorList>
            <person name="Santos S.N."/>
            <person name="Gacesa R."/>
            <person name="Taketani R.G."/>
            <person name="Long P.F."/>
            <person name="Melo I.S."/>
        </authorList>
    </citation>
    <scope>NUCLEOTIDE SEQUENCE [LARGE SCALE GENOMIC DNA]</scope>
    <source>
        <strain evidence="9">CMAA 1322</strain>
    </source>
</reference>
<protein>
    <submittedName>
        <fullName evidence="8">Transporter</fullName>
    </submittedName>
</protein>
<dbReference type="RefSeq" id="WP_049717670.1">
    <property type="nucleotide sequence ID" value="NZ_LFXA01000013.1"/>
</dbReference>
<proteinExistence type="predicted"/>
<dbReference type="InterPro" id="IPR036259">
    <property type="entry name" value="MFS_trans_sf"/>
</dbReference>
<comment type="subcellular location">
    <subcellularLocation>
        <location evidence="1">Cell membrane</location>
        <topology evidence="1">Multi-pass membrane protein</topology>
    </subcellularLocation>
</comment>
<evidence type="ECO:0000256" key="6">
    <source>
        <dbReference type="SAM" id="Phobius"/>
    </source>
</evidence>
<evidence type="ECO:0000313" key="8">
    <source>
        <dbReference type="EMBL" id="KNB50763.1"/>
    </source>
</evidence>
<dbReference type="Pfam" id="PF07690">
    <property type="entry name" value="MFS_1"/>
    <property type="match status" value="1"/>
</dbReference>
<feature type="transmembrane region" description="Helical" evidence="6">
    <location>
        <begin position="291"/>
        <end position="308"/>
    </location>
</feature>
<dbReference type="AlphaFoldDB" id="A0A0K9XC39"/>
<accession>A0A0K9XC39</accession>
<dbReference type="PROSITE" id="PS50850">
    <property type="entry name" value="MFS"/>
    <property type="match status" value="1"/>
</dbReference>
<keyword evidence="4 6" id="KW-1133">Transmembrane helix</keyword>
<name>A0A0K9XC39_9ACTN</name>
<evidence type="ECO:0000256" key="3">
    <source>
        <dbReference type="ARBA" id="ARBA00022692"/>
    </source>
</evidence>
<feature type="transmembrane region" description="Helical" evidence="6">
    <location>
        <begin position="166"/>
        <end position="191"/>
    </location>
</feature>
<evidence type="ECO:0000256" key="5">
    <source>
        <dbReference type="ARBA" id="ARBA00023136"/>
    </source>
</evidence>
<dbReference type="SUPFAM" id="SSF103473">
    <property type="entry name" value="MFS general substrate transporter"/>
    <property type="match status" value="1"/>
</dbReference>
<dbReference type="PATRIC" id="fig|1678637.3.peg.4303"/>
<keyword evidence="3 6" id="KW-0812">Transmembrane</keyword>
<feature type="transmembrane region" description="Helical" evidence="6">
    <location>
        <begin position="44"/>
        <end position="66"/>
    </location>
</feature>
<evidence type="ECO:0000256" key="4">
    <source>
        <dbReference type="ARBA" id="ARBA00022989"/>
    </source>
</evidence>
<keyword evidence="2" id="KW-1003">Cell membrane</keyword>
<comment type="caution">
    <text evidence="8">The sequence shown here is derived from an EMBL/GenBank/DDBJ whole genome shotgun (WGS) entry which is preliminary data.</text>
</comment>
<dbReference type="GO" id="GO:0005886">
    <property type="term" value="C:plasma membrane"/>
    <property type="evidence" value="ECO:0007669"/>
    <property type="project" value="UniProtKB-SubCell"/>
</dbReference>
<evidence type="ECO:0000256" key="1">
    <source>
        <dbReference type="ARBA" id="ARBA00004651"/>
    </source>
</evidence>
<dbReference type="InterPro" id="IPR011701">
    <property type="entry name" value="MFS"/>
</dbReference>
<evidence type="ECO:0000256" key="2">
    <source>
        <dbReference type="ARBA" id="ARBA00022475"/>
    </source>
</evidence>
<dbReference type="InterPro" id="IPR020846">
    <property type="entry name" value="MFS_dom"/>
</dbReference>
<keyword evidence="9" id="KW-1185">Reference proteome</keyword>
<dbReference type="Proteomes" id="UP000037288">
    <property type="component" value="Unassembled WGS sequence"/>
</dbReference>
<feature type="transmembrane region" description="Helical" evidence="6">
    <location>
        <begin position="78"/>
        <end position="98"/>
    </location>
</feature>
<feature type="transmembrane region" description="Helical" evidence="6">
    <location>
        <begin position="381"/>
        <end position="399"/>
    </location>
</feature>
<feature type="transmembrane region" description="Helical" evidence="6">
    <location>
        <begin position="355"/>
        <end position="375"/>
    </location>
</feature>
<gene>
    <name evidence="8" type="ORF">AC230_20105</name>
</gene>
<dbReference type="Gene3D" id="1.20.1250.20">
    <property type="entry name" value="MFS general substrate transporter like domains"/>
    <property type="match status" value="1"/>
</dbReference>
<keyword evidence="5 6" id="KW-0472">Membrane</keyword>